<reference evidence="4" key="1">
    <citation type="submission" date="2023-03" db="EMBL/GenBank/DDBJ databases">
        <title>Chitinimonas shenzhenensis gen. nov., sp. nov., a novel member of family Burkholderiaceae isolated from activated sludge collected in Shen Zhen, China.</title>
        <authorList>
            <person name="Wang X."/>
        </authorList>
    </citation>
    <scope>NUCLEOTIDE SEQUENCE</scope>
    <source>
        <strain evidence="4">DQS-5</strain>
    </source>
</reference>
<evidence type="ECO:0000259" key="3">
    <source>
        <dbReference type="PROSITE" id="PS51186"/>
    </source>
</evidence>
<proteinExistence type="predicted"/>
<name>A0ABT7E198_9NEIS</name>
<accession>A0ABT7E198</accession>
<evidence type="ECO:0000256" key="2">
    <source>
        <dbReference type="ARBA" id="ARBA00023315"/>
    </source>
</evidence>
<dbReference type="InterPro" id="IPR050680">
    <property type="entry name" value="YpeA/RimI_acetyltransf"/>
</dbReference>
<dbReference type="Pfam" id="PF00583">
    <property type="entry name" value="Acetyltransf_1"/>
    <property type="match status" value="1"/>
</dbReference>
<protein>
    <submittedName>
        <fullName evidence="4">N-acetyltransferase</fullName>
        <ecNumber evidence="4">2.3.1.-</ecNumber>
    </submittedName>
</protein>
<keyword evidence="1 4" id="KW-0808">Transferase</keyword>
<dbReference type="PROSITE" id="PS51186">
    <property type="entry name" value="GNAT"/>
    <property type="match status" value="1"/>
</dbReference>
<dbReference type="EC" id="2.3.1.-" evidence="4"/>
<sequence>MLKLKPMTEAEYAAYCDAALASYAESHVKGGRWTKEEAIEQAWAEHQQILPQGLQTPHHYLYTLFSDVHACNVGILWFADMTGTQNETAFVYDIEIKPEHRRHGFARMAFLEMEKQVKAIGLKYISLHVFAHNHGAVHLYEKLGYQPTNIRMRKALV</sequence>
<dbReference type="RefSeq" id="WP_284102391.1">
    <property type="nucleotide sequence ID" value="NZ_JARRAF010000030.1"/>
</dbReference>
<dbReference type="SUPFAM" id="SSF55729">
    <property type="entry name" value="Acyl-CoA N-acyltransferases (Nat)"/>
    <property type="match status" value="1"/>
</dbReference>
<dbReference type="InterPro" id="IPR016181">
    <property type="entry name" value="Acyl_CoA_acyltransferase"/>
</dbReference>
<evidence type="ECO:0000256" key="1">
    <source>
        <dbReference type="ARBA" id="ARBA00022679"/>
    </source>
</evidence>
<dbReference type="Proteomes" id="UP001172778">
    <property type="component" value="Unassembled WGS sequence"/>
</dbReference>
<feature type="domain" description="N-acetyltransferase" evidence="3">
    <location>
        <begin position="2"/>
        <end position="157"/>
    </location>
</feature>
<gene>
    <name evidence="4" type="ORF">PZA18_18695</name>
</gene>
<organism evidence="4 5">
    <name type="scientific">Parachitinimonas caeni</name>
    <dbReference type="NCBI Taxonomy" id="3031301"/>
    <lineage>
        <taxon>Bacteria</taxon>
        <taxon>Pseudomonadati</taxon>
        <taxon>Pseudomonadota</taxon>
        <taxon>Betaproteobacteria</taxon>
        <taxon>Neisseriales</taxon>
        <taxon>Chitinibacteraceae</taxon>
        <taxon>Parachitinimonas</taxon>
    </lineage>
</organism>
<dbReference type="GO" id="GO:0016746">
    <property type="term" value="F:acyltransferase activity"/>
    <property type="evidence" value="ECO:0007669"/>
    <property type="project" value="UniProtKB-KW"/>
</dbReference>
<dbReference type="Gene3D" id="3.40.630.30">
    <property type="match status" value="1"/>
</dbReference>
<evidence type="ECO:0000313" key="5">
    <source>
        <dbReference type="Proteomes" id="UP001172778"/>
    </source>
</evidence>
<comment type="caution">
    <text evidence="4">The sequence shown here is derived from an EMBL/GenBank/DDBJ whole genome shotgun (WGS) entry which is preliminary data.</text>
</comment>
<dbReference type="InterPro" id="IPR000182">
    <property type="entry name" value="GNAT_dom"/>
</dbReference>
<dbReference type="CDD" id="cd04301">
    <property type="entry name" value="NAT_SF"/>
    <property type="match status" value="1"/>
</dbReference>
<keyword evidence="5" id="KW-1185">Reference proteome</keyword>
<keyword evidence="2 4" id="KW-0012">Acyltransferase</keyword>
<dbReference type="PANTHER" id="PTHR43420">
    <property type="entry name" value="ACETYLTRANSFERASE"/>
    <property type="match status" value="1"/>
</dbReference>
<evidence type="ECO:0000313" key="4">
    <source>
        <dbReference type="EMBL" id="MDK2126076.1"/>
    </source>
</evidence>
<dbReference type="EMBL" id="JARRAF010000030">
    <property type="protein sequence ID" value="MDK2126076.1"/>
    <property type="molecule type" value="Genomic_DNA"/>
</dbReference>